<gene>
    <name evidence="1" type="ORF">S01H4_26577</name>
</gene>
<accession>X1AT28</accession>
<protein>
    <submittedName>
        <fullName evidence="1">Uncharacterized protein</fullName>
    </submittedName>
</protein>
<organism evidence="1">
    <name type="scientific">marine sediment metagenome</name>
    <dbReference type="NCBI Taxonomy" id="412755"/>
    <lineage>
        <taxon>unclassified sequences</taxon>
        <taxon>metagenomes</taxon>
        <taxon>ecological metagenomes</taxon>
    </lineage>
</organism>
<feature type="non-terminal residue" evidence="1">
    <location>
        <position position="189"/>
    </location>
</feature>
<dbReference type="EMBL" id="BART01012844">
    <property type="protein sequence ID" value="GAG86044.1"/>
    <property type="molecule type" value="Genomic_DNA"/>
</dbReference>
<comment type="caution">
    <text evidence="1">The sequence shown here is derived from an EMBL/GenBank/DDBJ whole genome shotgun (WGS) entry which is preliminary data.</text>
</comment>
<name>X1AT28_9ZZZZ</name>
<dbReference type="AlphaFoldDB" id="X1AT28"/>
<proteinExistence type="predicted"/>
<sequence>MLKRTRDGGGAGVIEFTGLIDTPSAYTDQAGKVPAVNGGESALEFIDAGDVAKVGTPVDNQVGVWTGDGTIEGESDLTFDGDVLSVIGQALSAQPSTLTPAGTTQTVDFDDGNGQVIDLGSASGNVTLTLSNPESGASYFIKFIQGATARTVILPSTVLLPDGSAPNTLTISTTDNAIDSLTLYYDGTN</sequence>
<evidence type="ECO:0000313" key="1">
    <source>
        <dbReference type="EMBL" id="GAG86044.1"/>
    </source>
</evidence>
<reference evidence="1" key="1">
    <citation type="journal article" date="2014" name="Front. Microbiol.">
        <title>High frequency of phylogenetically diverse reductive dehalogenase-homologous genes in deep subseafloor sedimentary metagenomes.</title>
        <authorList>
            <person name="Kawai M."/>
            <person name="Futagami T."/>
            <person name="Toyoda A."/>
            <person name="Takaki Y."/>
            <person name="Nishi S."/>
            <person name="Hori S."/>
            <person name="Arai W."/>
            <person name="Tsubouchi T."/>
            <person name="Morono Y."/>
            <person name="Uchiyama I."/>
            <person name="Ito T."/>
            <person name="Fujiyama A."/>
            <person name="Inagaki F."/>
            <person name="Takami H."/>
        </authorList>
    </citation>
    <scope>NUCLEOTIDE SEQUENCE</scope>
    <source>
        <strain evidence="1">Expedition CK06-06</strain>
    </source>
</reference>